<gene>
    <name evidence="1" type="ORF">C7B46_11515</name>
</gene>
<evidence type="ECO:0000313" key="1">
    <source>
        <dbReference type="EMBL" id="PSR33023.1"/>
    </source>
</evidence>
<proteinExistence type="predicted"/>
<protein>
    <submittedName>
        <fullName evidence="1">Uncharacterized protein</fullName>
    </submittedName>
</protein>
<organism evidence="1 2">
    <name type="scientific">Sulfobacillus benefaciens</name>
    <dbReference type="NCBI Taxonomy" id="453960"/>
    <lineage>
        <taxon>Bacteria</taxon>
        <taxon>Bacillati</taxon>
        <taxon>Bacillota</taxon>
        <taxon>Clostridia</taxon>
        <taxon>Eubacteriales</taxon>
        <taxon>Clostridiales Family XVII. Incertae Sedis</taxon>
        <taxon>Sulfobacillus</taxon>
    </lineage>
</organism>
<reference evidence="1 2" key="1">
    <citation type="journal article" date="2014" name="BMC Genomics">
        <title>Comparison of environmental and isolate Sulfobacillus genomes reveals diverse carbon, sulfur, nitrogen, and hydrogen metabolisms.</title>
        <authorList>
            <person name="Justice N.B."/>
            <person name="Norman A."/>
            <person name="Brown C.T."/>
            <person name="Singh A."/>
            <person name="Thomas B.C."/>
            <person name="Banfield J.F."/>
        </authorList>
    </citation>
    <scope>NUCLEOTIDE SEQUENCE [LARGE SCALE GENOMIC DNA]</scope>
    <source>
        <strain evidence="1">AMDSBA4</strain>
    </source>
</reference>
<evidence type="ECO:0000313" key="2">
    <source>
        <dbReference type="Proteomes" id="UP000242972"/>
    </source>
</evidence>
<sequence>MDIQEQIKRMESEIDHAKGDIGQMGTFLKAVILPQVKLAARTDPEKVKEAIRHLRDMLTEIFEL</sequence>
<comment type="caution">
    <text evidence="1">The sequence shown here is derived from an EMBL/GenBank/DDBJ whole genome shotgun (WGS) entry which is preliminary data.</text>
</comment>
<dbReference type="AlphaFoldDB" id="A0A2T2XET4"/>
<name>A0A2T2XET4_9FIRM</name>
<dbReference type="EMBL" id="PXYW01000028">
    <property type="protein sequence ID" value="PSR33023.1"/>
    <property type="molecule type" value="Genomic_DNA"/>
</dbReference>
<dbReference type="Proteomes" id="UP000242972">
    <property type="component" value="Unassembled WGS sequence"/>
</dbReference>
<accession>A0A2T2XET4</accession>